<dbReference type="GO" id="GO:0061630">
    <property type="term" value="F:ubiquitin protein ligase activity"/>
    <property type="evidence" value="ECO:0007669"/>
    <property type="project" value="UniProtKB-EC"/>
</dbReference>
<dbReference type="EC" id="2.3.2.31" evidence="2"/>
<keyword evidence="6" id="KW-0863">Zinc-finger</keyword>
<evidence type="ECO:0000256" key="9">
    <source>
        <dbReference type="SAM" id="MobiDB-lite"/>
    </source>
</evidence>
<dbReference type="Gene3D" id="3.30.40.10">
    <property type="entry name" value="Zinc/RING finger domain, C3HC4 (zinc finger)"/>
    <property type="match status" value="1"/>
</dbReference>
<reference evidence="11 12" key="1">
    <citation type="journal article" date="2016" name="Environ. Microbiol.">
        <title>Effector profiles distinguish formae speciales of Fusarium oxysporum.</title>
        <authorList>
            <person name="van Dam P."/>
            <person name="Fokkens L."/>
            <person name="Schmidt S.M."/>
            <person name="Linmans J.H."/>
            <person name="Kistler H.C."/>
            <person name="Ma L.J."/>
            <person name="Rep M."/>
        </authorList>
    </citation>
    <scope>NUCLEOTIDE SEQUENCE [LARGE SCALE GENOMIC DNA]</scope>
    <source>
        <strain evidence="11 12">Forc016</strain>
    </source>
</reference>
<dbReference type="Proteomes" id="UP000219602">
    <property type="component" value="Chromosome 8"/>
</dbReference>
<comment type="catalytic activity">
    <reaction evidence="1">
        <text>[E2 ubiquitin-conjugating enzyme]-S-ubiquitinyl-L-cysteine + [acceptor protein]-L-lysine = [E2 ubiquitin-conjugating enzyme]-L-cysteine + [acceptor protein]-N(6)-ubiquitinyl-L-lysine.</text>
        <dbReference type="EC" id="2.3.2.31"/>
    </reaction>
</comment>
<dbReference type="EMBL" id="MABQ02000006">
    <property type="protein sequence ID" value="PCD33714.1"/>
    <property type="molecule type" value="Genomic_DNA"/>
</dbReference>
<dbReference type="CDD" id="cd20335">
    <property type="entry name" value="BRcat_RBR"/>
    <property type="match status" value="1"/>
</dbReference>
<dbReference type="SMART" id="SM00647">
    <property type="entry name" value="IBR"/>
    <property type="match status" value="2"/>
</dbReference>
<evidence type="ECO:0000256" key="6">
    <source>
        <dbReference type="ARBA" id="ARBA00022771"/>
    </source>
</evidence>
<evidence type="ECO:0000256" key="4">
    <source>
        <dbReference type="ARBA" id="ARBA00022723"/>
    </source>
</evidence>
<comment type="caution">
    <text evidence="11">The sequence shown here is derived from an EMBL/GenBank/DDBJ whole genome shotgun (WGS) entry which is preliminary data.</text>
</comment>
<name>A0A2H3H3Z1_FUSOX</name>
<dbReference type="Gene3D" id="1.20.120.1750">
    <property type="match status" value="1"/>
</dbReference>
<dbReference type="SUPFAM" id="SSF57850">
    <property type="entry name" value="RING/U-box"/>
    <property type="match status" value="3"/>
</dbReference>
<evidence type="ECO:0000256" key="2">
    <source>
        <dbReference type="ARBA" id="ARBA00012251"/>
    </source>
</evidence>
<dbReference type="InterPro" id="IPR044066">
    <property type="entry name" value="TRIAD_supradom"/>
</dbReference>
<dbReference type="InterPro" id="IPR013083">
    <property type="entry name" value="Znf_RING/FYVE/PHD"/>
</dbReference>
<dbReference type="InterPro" id="IPR002867">
    <property type="entry name" value="IBR_dom"/>
</dbReference>
<dbReference type="Pfam" id="PF01485">
    <property type="entry name" value="IBR"/>
    <property type="match status" value="1"/>
</dbReference>
<evidence type="ECO:0000256" key="1">
    <source>
        <dbReference type="ARBA" id="ARBA00001798"/>
    </source>
</evidence>
<dbReference type="PANTHER" id="PTHR11685">
    <property type="entry name" value="RBR FAMILY RING FINGER AND IBR DOMAIN-CONTAINING"/>
    <property type="match status" value="1"/>
</dbReference>
<evidence type="ECO:0000256" key="3">
    <source>
        <dbReference type="ARBA" id="ARBA00022679"/>
    </source>
</evidence>
<evidence type="ECO:0000256" key="5">
    <source>
        <dbReference type="ARBA" id="ARBA00022737"/>
    </source>
</evidence>
<evidence type="ECO:0000256" key="7">
    <source>
        <dbReference type="ARBA" id="ARBA00022786"/>
    </source>
</evidence>
<keyword evidence="3" id="KW-0808">Transferase</keyword>
<reference evidence="11 12" key="2">
    <citation type="journal article" date="2017" name="Sci. Rep.">
        <title>A mobile pathogenicity chromosome in Fusarium oxysporum for infection of multiple cucurbit species.</title>
        <authorList>
            <person name="van Dam P."/>
            <person name="Fokkens L."/>
            <person name="Ayukawa Y."/>
            <person name="van der Gragt M."/>
            <person name="Ter Horst A."/>
            <person name="Brankovics B."/>
            <person name="Houterman P.M."/>
            <person name="Arie T."/>
            <person name="Rep M."/>
        </authorList>
    </citation>
    <scope>NUCLEOTIDE SEQUENCE [LARGE SCALE GENOMIC DNA]</scope>
    <source>
        <strain evidence="11 12">Forc016</strain>
    </source>
</reference>
<feature type="region of interest" description="Disordered" evidence="9">
    <location>
        <begin position="1"/>
        <end position="45"/>
    </location>
</feature>
<dbReference type="Pfam" id="PF22191">
    <property type="entry name" value="IBR_1"/>
    <property type="match status" value="1"/>
</dbReference>
<organism evidence="11 12">
    <name type="scientific">Fusarium oxysporum f. sp. radicis-cucumerinum</name>
    <dbReference type="NCBI Taxonomy" id="327505"/>
    <lineage>
        <taxon>Eukaryota</taxon>
        <taxon>Fungi</taxon>
        <taxon>Dikarya</taxon>
        <taxon>Ascomycota</taxon>
        <taxon>Pezizomycotina</taxon>
        <taxon>Sordariomycetes</taxon>
        <taxon>Hypocreomycetidae</taxon>
        <taxon>Hypocreales</taxon>
        <taxon>Nectriaceae</taxon>
        <taxon>Fusarium</taxon>
        <taxon>Fusarium oxysporum species complex</taxon>
    </lineage>
</organism>
<evidence type="ECO:0000259" key="10">
    <source>
        <dbReference type="PROSITE" id="PS51873"/>
    </source>
</evidence>
<feature type="compositionally biased region" description="Polar residues" evidence="9">
    <location>
        <begin position="15"/>
        <end position="45"/>
    </location>
</feature>
<feature type="domain" description="RING-type" evidence="10">
    <location>
        <begin position="437"/>
        <end position="654"/>
    </location>
</feature>
<evidence type="ECO:0000313" key="11">
    <source>
        <dbReference type="EMBL" id="PCD33714.1"/>
    </source>
</evidence>
<evidence type="ECO:0000313" key="12">
    <source>
        <dbReference type="Proteomes" id="UP000219602"/>
    </source>
</evidence>
<gene>
    <name evidence="11" type="ORF">AU210_009932</name>
</gene>
<dbReference type="GO" id="GO:0008270">
    <property type="term" value="F:zinc ion binding"/>
    <property type="evidence" value="ECO:0007669"/>
    <property type="project" value="UniProtKB-KW"/>
</dbReference>
<dbReference type="GO" id="GO:0016567">
    <property type="term" value="P:protein ubiquitination"/>
    <property type="evidence" value="ECO:0007669"/>
    <property type="project" value="InterPro"/>
</dbReference>
<dbReference type="PROSITE" id="PS51873">
    <property type="entry name" value="TRIAD"/>
    <property type="match status" value="1"/>
</dbReference>
<sequence length="654" mass="74992">MSQVQRATSERSLERQLTLTPRPQDFTQRQGETKQHPVSSLSYPSRNIAKTSQLLEVDVPNILDGQAQHIRNLQNTVSNLLDRNKFLIDRLGDKIEESDSLRLKVSSANQELQRTLDKMSVISDTMDNLRDEISELRLLQVPRATPRTIIVSKLLDYSTQNPRCPDGDGTHTVSESIDRRLTTNLKGTLDTLLSTDETRCLCSTFERWFGTDMLQTIALVTCCVCRKHKFKQYLGVAFAAPVDEFLTVFPRSGCTSPVCSECYLKAVSYSLDRLQESCWTNKGPTISISCPCGCAGNGNSINDRGFLIQLLRHLGDEKLEIQKLRTYDMALQVMRILDSINPPLARNARDLAARIHRKMVVNGLMYSPFDLKIRDLDYDETGFPLAPNYQLVQLHDIEYAGETLRVPILTRLLRVEKTPTECVVCTDSIYDVCYGHIDQWIKVCVEFDGDWMWKLLLFPQKLATKCDHIIDFCTSCLQQHIQVQLETFGRGACENILCPSQGCKRVLTYEEMQIYAEEETFSKYDEYLKIEALTKMPSFMWCLSDNCSNGQIHDLILDSHVACAECEFEMCFNHQMKWHDNLTCEQYDSLKETGDPDYQETQEWVATNTKQCPGCGINIQKDEGCLHMTCKICQYEFCWECVGNWQEHNRACRR</sequence>
<keyword evidence="4" id="KW-0479">Metal-binding</keyword>
<proteinExistence type="predicted"/>
<keyword evidence="8" id="KW-0862">Zinc</keyword>
<keyword evidence="7" id="KW-0833">Ubl conjugation pathway</keyword>
<keyword evidence="5" id="KW-0677">Repeat</keyword>
<dbReference type="AlphaFoldDB" id="A0A2H3H3Z1"/>
<accession>A0A2H3H3Z1</accession>
<dbReference type="InterPro" id="IPR031127">
    <property type="entry name" value="E3_UB_ligase_RBR"/>
</dbReference>
<evidence type="ECO:0000256" key="8">
    <source>
        <dbReference type="ARBA" id="ARBA00022833"/>
    </source>
</evidence>
<dbReference type="STRING" id="327505.A0A2H3H3Z1"/>
<protein>
    <recommendedName>
        <fullName evidence="2">RBR-type E3 ubiquitin transferase</fullName>
        <ecNumber evidence="2">2.3.2.31</ecNumber>
    </recommendedName>
</protein>